<evidence type="ECO:0000256" key="2">
    <source>
        <dbReference type="ARBA" id="ARBA00022737"/>
    </source>
</evidence>
<evidence type="ECO:0000256" key="1">
    <source>
        <dbReference type="ARBA" id="ARBA00022574"/>
    </source>
</evidence>
<keyword evidence="4" id="KW-0472">Membrane</keyword>
<keyword evidence="6" id="KW-1185">Reference proteome</keyword>
<keyword evidence="1 3" id="KW-0853">WD repeat</keyword>
<protein>
    <recommendedName>
        <fullName evidence="7">WD40 repeat-like protein</fullName>
    </recommendedName>
</protein>
<dbReference type="SMART" id="SM00320">
    <property type="entry name" value="WD40"/>
    <property type="match status" value="3"/>
</dbReference>
<dbReference type="EMBL" id="KN837311">
    <property type="protein sequence ID" value="KIJ28229.1"/>
    <property type="molecule type" value="Genomic_DNA"/>
</dbReference>
<evidence type="ECO:0000256" key="3">
    <source>
        <dbReference type="PROSITE-ProRule" id="PRU00221"/>
    </source>
</evidence>
<dbReference type="OrthoDB" id="3238562at2759"/>
<gene>
    <name evidence="5" type="ORF">M422DRAFT_54681</name>
</gene>
<accession>A0A0C9U268</accession>
<keyword evidence="4" id="KW-1133">Transmembrane helix</keyword>
<dbReference type="PANTHER" id="PTHR19857">
    <property type="entry name" value="MITOCHONDRIAL DIVISION PROTEIN 1-RELATED"/>
    <property type="match status" value="1"/>
</dbReference>
<dbReference type="PROSITE" id="PS50082">
    <property type="entry name" value="WD_REPEATS_2"/>
    <property type="match status" value="1"/>
</dbReference>
<evidence type="ECO:0008006" key="7">
    <source>
        <dbReference type="Google" id="ProtNLM"/>
    </source>
</evidence>
<dbReference type="InterPro" id="IPR051179">
    <property type="entry name" value="WD_repeat_multifunction"/>
</dbReference>
<evidence type="ECO:0000313" key="6">
    <source>
        <dbReference type="Proteomes" id="UP000054279"/>
    </source>
</evidence>
<sequence length="350" mass="38803">MSALGSKPKYEVWRMLAGHTQGITVLRFSPDGRLLATGATDSYVLIWSMKHASLIQRIANYASGPVTDLIWVTAQSQEILLVFALADGTVHFYRPVVRVILCAHTWAIESIDYDPFHHRFSNLYNGLNLHYIGVSALRKCSPNHGEMCRRVQFIDAGNTLVATFMESSKLLIFVRITWAVEPWKRISEITLSPNRNGTSKAGYSLITSDGAFILIDNIHNGVDAYDMSSAQHIATFHAPLSIHKPRHLAIDDLNSVVVLGSDKGIVYVHDFSTAAPVQTMIHSKNREPVQAVALYSQPGRGWIASGGSCDNPVIVIWKKRTSYGHFQLAMYGVLSLIGVLGAAWYHNFPL</sequence>
<dbReference type="PANTHER" id="PTHR19857:SF8">
    <property type="entry name" value="ANGIO-ASSOCIATED MIGRATORY CELL PROTEIN"/>
    <property type="match status" value="1"/>
</dbReference>
<dbReference type="InterPro" id="IPR015943">
    <property type="entry name" value="WD40/YVTN_repeat-like_dom_sf"/>
</dbReference>
<feature type="transmembrane region" description="Helical" evidence="4">
    <location>
        <begin position="328"/>
        <end position="346"/>
    </location>
</feature>
<keyword evidence="2" id="KW-0677">Repeat</keyword>
<name>A0A0C9U268_SPHS4</name>
<evidence type="ECO:0000256" key="4">
    <source>
        <dbReference type="SAM" id="Phobius"/>
    </source>
</evidence>
<keyword evidence="4" id="KW-0812">Transmembrane</keyword>
<dbReference type="HOGENOM" id="CLU_057730_0_0_1"/>
<evidence type="ECO:0000313" key="5">
    <source>
        <dbReference type="EMBL" id="KIJ28229.1"/>
    </source>
</evidence>
<dbReference type="SUPFAM" id="SSF50978">
    <property type="entry name" value="WD40 repeat-like"/>
    <property type="match status" value="1"/>
</dbReference>
<dbReference type="InterPro" id="IPR036322">
    <property type="entry name" value="WD40_repeat_dom_sf"/>
</dbReference>
<dbReference type="Pfam" id="PF00400">
    <property type="entry name" value="WD40"/>
    <property type="match status" value="1"/>
</dbReference>
<feature type="repeat" description="WD" evidence="3">
    <location>
        <begin position="16"/>
        <end position="57"/>
    </location>
</feature>
<reference evidence="5 6" key="1">
    <citation type="submission" date="2014-06" db="EMBL/GenBank/DDBJ databases">
        <title>Evolutionary Origins and Diversification of the Mycorrhizal Mutualists.</title>
        <authorList>
            <consortium name="DOE Joint Genome Institute"/>
            <consortium name="Mycorrhizal Genomics Consortium"/>
            <person name="Kohler A."/>
            <person name="Kuo A."/>
            <person name="Nagy L.G."/>
            <person name="Floudas D."/>
            <person name="Copeland A."/>
            <person name="Barry K.W."/>
            <person name="Cichocki N."/>
            <person name="Veneault-Fourrey C."/>
            <person name="LaButti K."/>
            <person name="Lindquist E.A."/>
            <person name="Lipzen A."/>
            <person name="Lundell T."/>
            <person name="Morin E."/>
            <person name="Murat C."/>
            <person name="Riley R."/>
            <person name="Ohm R."/>
            <person name="Sun H."/>
            <person name="Tunlid A."/>
            <person name="Henrissat B."/>
            <person name="Grigoriev I.V."/>
            <person name="Hibbett D.S."/>
            <person name="Martin F."/>
        </authorList>
    </citation>
    <scope>NUCLEOTIDE SEQUENCE [LARGE SCALE GENOMIC DNA]</scope>
    <source>
        <strain evidence="5 6">SS14</strain>
    </source>
</reference>
<dbReference type="Gene3D" id="2.130.10.10">
    <property type="entry name" value="YVTN repeat-like/Quinoprotein amine dehydrogenase"/>
    <property type="match status" value="2"/>
</dbReference>
<organism evidence="5 6">
    <name type="scientific">Sphaerobolus stellatus (strain SS14)</name>
    <dbReference type="NCBI Taxonomy" id="990650"/>
    <lineage>
        <taxon>Eukaryota</taxon>
        <taxon>Fungi</taxon>
        <taxon>Dikarya</taxon>
        <taxon>Basidiomycota</taxon>
        <taxon>Agaricomycotina</taxon>
        <taxon>Agaricomycetes</taxon>
        <taxon>Phallomycetidae</taxon>
        <taxon>Geastrales</taxon>
        <taxon>Sphaerobolaceae</taxon>
        <taxon>Sphaerobolus</taxon>
    </lineage>
</organism>
<dbReference type="Proteomes" id="UP000054279">
    <property type="component" value="Unassembled WGS sequence"/>
</dbReference>
<dbReference type="PROSITE" id="PS50294">
    <property type="entry name" value="WD_REPEATS_REGION"/>
    <property type="match status" value="1"/>
</dbReference>
<proteinExistence type="predicted"/>
<dbReference type="InterPro" id="IPR001680">
    <property type="entry name" value="WD40_rpt"/>
</dbReference>
<dbReference type="AlphaFoldDB" id="A0A0C9U268"/>